<gene>
    <name evidence="1" type="ORF">UFOVP84_213</name>
</gene>
<evidence type="ECO:0000313" key="1">
    <source>
        <dbReference type="EMBL" id="CAB4127490.1"/>
    </source>
</evidence>
<sequence length="92" mass="10425">MKKLILILLLCSNTVHADDWVLPLFGGVALGTIIGSTRYEPRPYYIVESRQYYTPPAPVYYLPNYGGSPYGYHYGSIYDSYCGCYKTVLLPN</sequence>
<protein>
    <submittedName>
        <fullName evidence="1">Uncharacterized protein</fullName>
    </submittedName>
</protein>
<name>A0A6J5L4J4_9CAUD</name>
<dbReference type="EMBL" id="LR796208">
    <property type="protein sequence ID" value="CAB4127490.1"/>
    <property type="molecule type" value="Genomic_DNA"/>
</dbReference>
<accession>A0A6J5L4J4</accession>
<reference evidence="1" key="1">
    <citation type="submission" date="2020-04" db="EMBL/GenBank/DDBJ databases">
        <authorList>
            <person name="Chiriac C."/>
            <person name="Salcher M."/>
            <person name="Ghai R."/>
            <person name="Kavagutti S V."/>
        </authorList>
    </citation>
    <scope>NUCLEOTIDE SEQUENCE</scope>
</reference>
<proteinExistence type="predicted"/>
<organism evidence="1">
    <name type="scientific">uncultured Caudovirales phage</name>
    <dbReference type="NCBI Taxonomy" id="2100421"/>
    <lineage>
        <taxon>Viruses</taxon>
        <taxon>Duplodnaviria</taxon>
        <taxon>Heunggongvirae</taxon>
        <taxon>Uroviricota</taxon>
        <taxon>Caudoviricetes</taxon>
        <taxon>Peduoviridae</taxon>
        <taxon>Maltschvirus</taxon>
        <taxon>Maltschvirus maltsch</taxon>
    </lineage>
</organism>